<feature type="compositionally biased region" description="Polar residues" evidence="6">
    <location>
        <begin position="493"/>
        <end position="511"/>
    </location>
</feature>
<evidence type="ECO:0000259" key="7">
    <source>
        <dbReference type="PROSITE" id="PS50011"/>
    </source>
</evidence>
<dbReference type="GO" id="GO:0005524">
    <property type="term" value="F:ATP binding"/>
    <property type="evidence" value="ECO:0007669"/>
    <property type="project" value="UniProtKB-KW"/>
</dbReference>
<dbReference type="SMART" id="SM00220">
    <property type="entry name" value="S_TKc"/>
    <property type="match status" value="1"/>
</dbReference>
<organism evidence="9 10">
    <name type="scientific">Tagetes erecta</name>
    <name type="common">African marigold</name>
    <dbReference type="NCBI Taxonomy" id="13708"/>
    <lineage>
        <taxon>Eukaryota</taxon>
        <taxon>Viridiplantae</taxon>
        <taxon>Streptophyta</taxon>
        <taxon>Embryophyta</taxon>
        <taxon>Tracheophyta</taxon>
        <taxon>Spermatophyta</taxon>
        <taxon>Magnoliopsida</taxon>
        <taxon>eudicotyledons</taxon>
        <taxon>Gunneridae</taxon>
        <taxon>Pentapetalae</taxon>
        <taxon>asterids</taxon>
        <taxon>campanulids</taxon>
        <taxon>Asterales</taxon>
        <taxon>Asteraceae</taxon>
        <taxon>Asteroideae</taxon>
        <taxon>Heliantheae alliance</taxon>
        <taxon>Tageteae</taxon>
        <taxon>Tagetes</taxon>
    </lineage>
</organism>
<proteinExistence type="predicted"/>
<feature type="compositionally biased region" description="Polar residues" evidence="6">
    <location>
        <begin position="597"/>
        <end position="616"/>
    </location>
</feature>
<dbReference type="SUPFAM" id="SSF56112">
    <property type="entry name" value="Protein kinase-like (PK-like)"/>
    <property type="match status" value="1"/>
</dbReference>
<dbReference type="InterPro" id="IPR000719">
    <property type="entry name" value="Prot_kinase_dom"/>
</dbReference>
<dbReference type="Gene3D" id="1.10.10.60">
    <property type="entry name" value="Homeodomain-like"/>
    <property type="match status" value="1"/>
</dbReference>
<dbReference type="Proteomes" id="UP001229421">
    <property type="component" value="Unassembled WGS sequence"/>
</dbReference>
<keyword evidence="4" id="KW-0418">Kinase</keyword>
<dbReference type="InterPro" id="IPR044798">
    <property type="entry name" value="EAF1A/B"/>
</dbReference>
<dbReference type="PROSITE" id="PS50090">
    <property type="entry name" value="MYB_LIKE"/>
    <property type="match status" value="1"/>
</dbReference>
<evidence type="ECO:0000313" key="10">
    <source>
        <dbReference type="Proteomes" id="UP001229421"/>
    </source>
</evidence>
<dbReference type="FunFam" id="3.30.200.20:FF:000039">
    <property type="entry name" value="receptor-like protein kinase FERONIA"/>
    <property type="match status" value="1"/>
</dbReference>
<feature type="region of interest" description="Disordered" evidence="6">
    <location>
        <begin position="493"/>
        <end position="525"/>
    </location>
</feature>
<comment type="caution">
    <text evidence="9">The sequence shown here is derived from an EMBL/GenBank/DDBJ whole genome shotgun (WGS) entry which is preliminary data.</text>
</comment>
<keyword evidence="5" id="KW-0067">ATP-binding</keyword>
<keyword evidence="10" id="KW-1185">Reference proteome</keyword>
<dbReference type="Pfam" id="PF13921">
    <property type="entry name" value="Myb_DNA-bind_6"/>
    <property type="match status" value="1"/>
</dbReference>
<dbReference type="InterPro" id="IPR011009">
    <property type="entry name" value="Kinase-like_dom_sf"/>
</dbReference>
<evidence type="ECO:0000256" key="6">
    <source>
        <dbReference type="SAM" id="MobiDB-lite"/>
    </source>
</evidence>
<accession>A0AAD8NGV8</accession>
<dbReference type="EMBL" id="JAUHHV010000011">
    <property type="protein sequence ID" value="KAK1408467.1"/>
    <property type="molecule type" value="Genomic_DNA"/>
</dbReference>
<evidence type="ECO:0000313" key="9">
    <source>
        <dbReference type="EMBL" id="KAK1408467.1"/>
    </source>
</evidence>
<dbReference type="Gene3D" id="1.10.510.10">
    <property type="entry name" value="Transferase(Phosphotransferase) domain 1"/>
    <property type="match status" value="1"/>
</dbReference>
<feature type="region of interest" description="Disordered" evidence="6">
    <location>
        <begin position="593"/>
        <end position="659"/>
    </location>
</feature>
<dbReference type="InterPro" id="IPR001005">
    <property type="entry name" value="SANT/Myb"/>
</dbReference>
<feature type="domain" description="Protein kinase" evidence="7">
    <location>
        <begin position="22"/>
        <end position="297"/>
    </location>
</feature>
<evidence type="ECO:0000256" key="5">
    <source>
        <dbReference type="ARBA" id="ARBA00022840"/>
    </source>
</evidence>
<feature type="domain" description="Myb-like" evidence="8">
    <location>
        <begin position="309"/>
        <end position="362"/>
    </location>
</feature>
<dbReference type="InterPro" id="IPR008271">
    <property type="entry name" value="Ser/Thr_kinase_AS"/>
</dbReference>
<dbReference type="PROSITE" id="PS00108">
    <property type="entry name" value="PROTEIN_KINASE_ST"/>
    <property type="match status" value="1"/>
</dbReference>
<evidence type="ECO:0000256" key="4">
    <source>
        <dbReference type="ARBA" id="ARBA00022777"/>
    </source>
</evidence>
<evidence type="ECO:0000256" key="2">
    <source>
        <dbReference type="ARBA" id="ARBA00022679"/>
    </source>
</evidence>
<evidence type="ECO:0000259" key="8">
    <source>
        <dbReference type="PROSITE" id="PS50090"/>
    </source>
</evidence>
<dbReference type="PANTHER" id="PTHR46774">
    <property type="entry name" value="CHROMATIN MODIFICATION-RELATED PROTEIN EAF1 A-RELATED"/>
    <property type="match status" value="1"/>
</dbReference>
<evidence type="ECO:0000256" key="1">
    <source>
        <dbReference type="ARBA" id="ARBA00022527"/>
    </source>
</evidence>
<feature type="compositionally biased region" description="Polar residues" evidence="6">
    <location>
        <begin position="630"/>
        <end position="659"/>
    </location>
</feature>
<sequence>MSQLKESQHLKIPFEAIQKATENFKTCIGTGGYGPVYKGELLISGNLTTVAVKRLNDKYGQGSKEFLTEIELLKGQNHPNLISLLGYCDDGNEKIIVYEYAERGSLDQYIRHDKTSYTLSWIERLKICIDIACGLDHLHNHAGKHQAIIHRDIKSSNVLLDRDWVAKISDLGLSKLSLAGLDRSVVISHACGTPGYIEPEYMVTGVLKIESDVFSFGMVLLEILCGRMCYTKDKHGLLLSDYHKKDELHTIVDSNLLPQMSQLSLTRFLSIANGCLHQDRKKRYSMSRAVKELKAALDFEYNGAQPGSESPWSLFEDQVLVVLVHDMGPNWELISDAINSTLQFKCIFRKSKECKARHKILMDRNDGDGADSAEDSGSSQTYPSTLPGIPEGSARQLFQRLQGPMEEDTLKSHFEKIVIIGQKLFPKLLQPPHRSHALALSQVFPNNLSGGHVLTPLELSDLDVIPVGYQGFHSGGLSALNHSPATSMLTGLGSTSAPGSSNPVHGSNHSSAHAALNPSVREGRYGIPRTRSLSVNDQQRMQRNDQMLSARNARGAHSVNDIGVHMLSAGNGMGVMCGPNRNMPITKPGLKGIASPSMLSSGPATPNSSSMQSGPGNSMPRPHGPMHMIQVNQNKDQKVSQSGTAQGVHTFGTNQVSQQ</sequence>
<dbReference type="AlphaFoldDB" id="A0AAD8NGV8"/>
<dbReference type="GO" id="GO:0035267">
    <property type="term" value="C:NuA4 histone acetyltransferase complex"/>
    <property type="evidence" value="ECO:0007669"/>
    <property type="project" value="InterPro"/>
</dbReference>
<keyword evidence="3" id="KW-0547">Nucleotide-binding</keyword>
<dbReference type="Gene3D" id="3.30.200.20">
    <property type="entry name" value="Phosphorylase Kinase, domain 1"/>
    <property type="match status" value="1"/>
</dbReference>
<keyword evidence="2" id="KW-0808">Transferase</keyword>
<dbReference type="PANTHER" id="PTHR46774:SF3">
    <property type="entry name" value="CHROMATIN MODIFICATION-RELATED PROTEIN EAF1 A-RELATED"/>
    <property type="match status" value="1"/>
</dbReference>
<protein>
    <submittedName>
        <fullName evidence="9">Uncharacterized protein</fullName>
    </submittedName>
</protein>
<gene>
    <name evidence="9" type="ORF">QVD17_40263</name>
</gene>
<name>A0AAD8NGV8_TARER</name>
<dbReference type="CDD" id="cd00167">
    <property type="entry name" value="SANT"/>
    <property type="match status" value="1"/>
</dbReference>
<dbReference type="InterPro" id="IPR001245">
    <property type="entry name" value="Ser-Thr/Tyr_kinase_cat_dom"/>
</dbReference>
<dbReference type="PROSITE" id="PS50011">
    <property type="entry name" value="PROTEIN_KINASE_DOM"/>
    <property type="match status" value="1"/>
</dbReference>
<feature type="region of interest" description="Disordered" evidence="6">
    <location>
        <begin position="363"/>
        <end position="390"/>
    </location>
</feature>
<evidence type="ECO:0000256" key="3">
    <source>
        <dbReference type="ARBA" id="ARBA00022741"/>
    </source>
</evidence>
<dbReference type="Pfam" id="PF07714">
    <property type="entry name" value="PK_Tyr_Ser-Thr"/>
    <property type="match status" value="1"/>
</dbReference>
<keyword evidence="1" id="KW-0723">Serine/threonine-protein kinase</keyword>
<dbReference type="GO" id="GO:0004674">
    <property type="term" value="F:protein serine/threonine kinase activity"/>
    <property type="evidence" value="ECO:0007669"/>
    <property type="project" value="UniProtKB-KW"/>
</dbReference>
<reference evidence="9" key="1">
    <citation type="journal article" date="2023" name="bioRxiv">
        <title>Improved chromosome-level genome assembly for marigold (Tagetes erecta).</title>
        <authorList>
            <person name="Jiang F."/>
            <person name="Yuan L."/>
            <person name="Wang S."/>
            <person name="Wang H."/>
            <person name="Xu D."/>
            <person name="Wang A."/>
            <person name="Fan W."/>
        </authorList>
    </citation>
    <scope>NUCLEOTIDE SEQUENCE</scope>
    <source>
        <strain evidence="9">WSJ</strain>
        <tissue evidence="9">Leaf</tissue>
    </source>
</reference>